<dbReference type="PROSITE" id="PS01124">
    <property type="entry name" value="HTH_ARAC_FAMILY_2"/>
    <property type="match status" value="1"/>
</dbReference>
<dbReference type="SUPFAM" id="SSF46689">
    <property type="entry name" value="Homeodomain-like"/>
    <property type="match status" value="1"/>
</dbReference>
<comment type="caution">
    <text evidence="5">The sequence shown here is derived from an EMBL/GenBank/DDBJ whole genome shotgun (WGS) entry which is preliminary data.</text>
</comment>
<dbReference type="SUPFAM" id="SSF51215">
    <property type="entry name" value="Regulatory protein AraC"/>
    <property type="match status" value="1"/>
</dbReference>
<keyword evidence="1" id="KW-0805">Transcription regulation</keyword>
<keyword evidence="2" id="KW-0238">DNA-binding</keyword>
<organism evidence="5 6">
    <name type="scientific">Prevotella denticola CRIS 18C-A</name>
    <dbReference type="NCBI Taxonomy" id="944557"/>
    <lineage>
        <taxon>Bacteria</taxon>
        <taxon>Pseudomonadati</taxon>
        <taxon>Bacteroidota</taxon>
        <taxon>Bacteroidia</taxon>
        <taxon>Bacteroidales</taxon>
        <taxon>Prevotellaceae</taxon>
        <taxon>Prevotella</taxon>
    </lineage>
</organism>
<dbReference type="PANTHER" id="PTHR43280:SF32">
    <property type="entry name" value="TRANSCRIPTIONAL REGULATORY PROTEIN"/>
    <property type="match status" value="1"/>
</dbReference>
<evidence type="ECO:0000256" key="2">
    <source>
        <dbReference type="ARBA" id="ARBA00023125"/>
    </source>
</evidence>
<dbReference type="SMART" id="SM00342">
    <property type="entry name" value="HTH_ARAC"/>
    <property type="match status" value="1"/>
</dbReference>
<keyword evidence="6" id="KW-1185">Reference proteome</keyword>
<dbReference type="GO" id="GO:0043565">
    <property type="term" value="F:sequence-specific DNA binding"/>
    <property type="evidence" value="ECO:0007669"/>
    <property type="project" value="InterPro"/>
</dbReference>
<feature type="domain" description="HTH araC/xylS-type" evidence="4">
    <location>
        <begin position="210"/>
        <end position="308"/>
    </location>
</feature>
<evidence type="ECO:0000256" key="3">
    <source>
        <dbReference type="ARBA" id="ARBA00023163"/>
    </source>
</evidence>
<dbReference type="Gene3D" id="1.10.10.60">
    <property type="entry name" value="Homeodomain-like"/>
    <property type="match status" value="1"/>
</dbReference>
<dbReference type="Pfam" id="PF12833">
    <property type="entry name" value="HTH_18"/>
    <property type="match status" value="1"/>
</dbReference>
<dbReference type="InterPro" id="IPR037923">
    <property type="entry name" value="HTH-like"/>
</dbReference>
<proteinExistence type="predicted"/>
<gene>
    <name evidence="5" type="ORF">HMPREF9303_1636</name>
</gene>
<dbReference type="InterPro" id="IPR018060">
    <property type="entry name" value="HTH_AraC"/>
</dbReference>
<sequence>MEKFPITANHKQGQMNRNIRLTEVNVAHAKHVCPEGDYIDDDLILFEDITKVPLPESSSRMKSLLFALCTSGKARYTVDTKEHEVSEGDVIIIGEGQVVGDYRLSNDCKGIAIILSYDFFQNIVSGIHELSALFLFARTHPVFHLDADQTKALESDILHIRQKVVDTSHRFRRELVMTMLKALIIDMSNVIYRFQQVGDENQTRAEVIFRTFIQAVEKNYRTERRVGWYAKHLCITSKYLSETVRTVSRRTPSEWIDSYVTRELRVMLKNSTMSIKQIADEMNFANQSFMGKYFKEHVGMSPSQFRKS</sequence>
<dbReference type="PANTHER" id="PTHR43280">
    <property type="entry name" value="ARAC-FAMILY TRANSCRIPTIONAL REGULATOR"/>
    <property type="match status" value="1"/>
</dbReference>
<protein>
    <submittedName>
        <fullName evidence="5">Transcriptional regulator, AraC family</fullName>
    </submittedName>
</protein>
<dbReference type="EMBL" id="AEXO01000065">
    <property type="protein sequence ID" value="EGC86453.1"/>
    <property type="molecule type" value="Genomic_DNA"/>
</dbReference>
<dbReference type="Proteomes" id="UP000003155">
    <property type="component" value="Unassembled WGS sequence"/>
</dbReference>
<dbReference type="AlphaFoldDB" id="F0H6Z0"/>
<dbReference type="GO" id="GO:0003700">
    <property type="term" value="F:DNA-binding transcription factor activity"/>
    <property type="evidence" value="ECO:0007669"/>
    <property type="project" value="InterPro"/>
</dbReference>
<evidence type="ECO:0000259" key="4">
    <source>
        <dbReference type="PROSITE" id="PS01124"/>
    </source>
</evidence>
<name>F0H6Z0_9BACT</name>
<dbReference type="InterPro" id="IPR009057">
    <property type="entry name" value="Homeodomain-like_sf"/>
</dbReference>
<keyword evidence="3" id="KW-0804">Transcription</keyword>
<evidence type="ECO:0000256" key="1">
    <source>
        <dbReference type="ARBA" id="ARBA00023015"/>
    </source>
</evidence>
<accession>F0H6Z0</accession>
<reference evidence="5 6" key="1">
    <citation type="submission" date="2011-02" db="EMBL/GenBank/DDBJ databases">
        <authorList>
            <person name="Durkin A.S."/>
            <person name="Madupu R."/>
            <person name="Torralba M."/>
            <person name="Gillis M."/>
            <person name="Methe B."/>
            <person name="Sutton G."/>
            <person name="Nelson K.E."/>
        </authorList>
    </citation>
    <scope>NUCLEOTIDE SEQUENCE [LARGE SCALE GENOMIC DNA]</scope>
    <source>
        <strain evidence="5 6">CRIS 18C-A</strain>
    </source>
</reference>
<evidence type="ECO:0000313" key="5">
    <source>
        <dbReference type="EMBL" id="EGC86453.1"/>
    </source>
</evidence>
<evidence type="ECO:0000313" key="6">
    <source>
        <dbReference type="Proteomes" id="UP000003155"/>
    </source>
</evidence>